<accession>A0A1G7VPJ4</accession>
<evidence type="ECO:0000313" key="6">
    <source>
        <dbReference type="Proteomes" id="UP000199705"/>
    </source>
</evidence>
<dbReference type="InterPro" id="IPR017850">
    <property type="entry name" value="Alkaline_phosphatase_core_sf"/>
</dbReference>
<keyword evidence="3" id="KW-0378">Hydrolase</keyword>
<feature type="domain" description="Bacterial phospholipase C C-terminal" evidence="4">
    <location>
        <begin position="763"/>
        <end position="844"/>
    </location>
</feature>
<dbReference type="Proteomes" id="UP000199705">
    <property type="component" value="Unassembled WGS sequence"/>
</dbReference>
<evidence type="ECO:0000256" key="3">
    <source>
        <dbReference type="ARBA" id="ARBA00022801"/>
    </source>
</evidence>
<dbReference type="Pfam" id="PF05506">
    <property type="entry name" value="PLipase_C_C"/>
    <property type="match status" value="2"/>
</dbReference>
<dbReference type="InterPro" id="IPR007312">
    <property type="entry name" value="Phosphoesterase"/>
</dbReference>
<dbReference type="PROSITE" id="PS51318">
    <property type="entry name" value="TAT"/>
    <property type="match status" value="1"/>
</dbReference>
<dbReference type="InterPro" id="IPR008475">
    <property type="entry name" value="PLipase_C_C"/>
</dbReference>
<dbReference type="NCBIfam" id="TIGR03396">
    <property type="entry name" value="PC_PLC"/>
    <property type="match status" value="1"/>
</dbReference>
<dbReference type="InterPro" id="IPR017767">
    <property type="entry name" value="PC-PLC"/>
</dbReference>
<evidence type="ECO:0000259" key="4">
    <source>
        <dbReference type="Pfam" id="PF05506"/>
    </source>
</evidence>
<dbReference type="InterPro" id="IPR006311">
    <property type="entry name" value="TAT_signal"/>
</dbReference>
<dbReference type="STRING" id="551996.SAMN05192573_104105"/>
<dbReference type="PANTHER" id="PTHR31956:SF1">
    <property type="entry name" value="NON-SPECIFIC PHOSPHOLIPASE C1"/>
    <property type="match status" value="1"/>
</dbReference>
<dbReference type="EMBL" id="FNCG01000004">
    <property type="protein sequence ID" value="SDG60820.1"/>
    <property type="molecule type" value="Genomic_DNA"/>
</dbReference>
<dbReference type="PANTHER" id="PTHR31956">
    <property type="entry name" value="NON-SPECIFIC PHOSPHOLIPASE C4-RELATED"/>
    <property type="match status" value="1"/>
</dbReference>
<sequence length="862" mass="97414">MDYRPWTKNKTMSDSRRDFLKKAALLTGAAGLASVLPQSIQKAMAINPAPGSTYLDAEHIVILMQENRSFDHTYGMLKGVRGYNDPRAIDLPNKNKVWLQSNKKGETYAPFHLDIKNTKATWMSSLPHSWSNQVNARNDGKFDQWLNVKRNGIKEYSNMPLTMGFHNREDIPFYYALADAFTVCDQNFCSSLTGTNPNRLYFWSGTIRAEQHENSLAHVWNDDMDYGTLNWATFPERLEDHIISWKHYQNEIAIDTGLEGEEDPWLSNFQDNPLEFFGQYNIKLYDKHIAHLQKKSTVLPDEIAAVEKQIAASPAGDAHIDHLQKQLKQKQRDLENTKKDMASLDPNKFASLPQREKNLHQKGFVTNTNDPHYRTLSPLKYNDDGTEREVLVPKGDVLHQFRADVKGGQLPTVSWLSAPEHFSDHPSSAWYGAWYVSEVLDILTQNPEVWKKTVFILAYDENDGYFDHVPPFTAPNPHKPGTGKVSAGIDPSVEFVTLEQEKARNNFPEVFDRESPIGLGFRVPLVIASPWSRGGWVNSEVFDHTSTLQFLENFLSHKTGKKVTEPNISQWRRTVCGDLSSVFRPYNGEKIENPEFVAREAFLESIHKAQFKKLPSDYKLLTADEIAQINKDPHLSPYMPQQEKGIKPSSALPYQLYADGKLSADKKSFEIKFTASNKVFGAKALGSPFNVYAPGKYATMNDPQKMEDLRAWAYTVKAGDTLSDVWPLHEFENSEYHLRTYGPNGFFREYLGNAADPLIDVICEYEQLAGKLTGNIALKITNHTSKAQTITVTDHGYKTGDHKVAVKAGASTTIALNLSKTHSWYDFSTKVDGFGSFTKRFAGRVETGKPGFSDPLMGKALA</sequence>
<name>A0A1G7VPJ4_9SPHI</name>
<dbReference type="NCBIfam" id="TIGR01409">
    <property type="entry name" value="TAT_signal_seq"/>
    <property type="match status" value="1"/>
</dbReference>
<dbReference type="GO" id="GO:0016042">
    <property type="term" value="P:lipid catabolic process"/>
    <property type="evidence" value="ECO:0007669"/>
    <property type="project" value="InterPro"/>
</dbReference>
<dbReference type="Pfam" id="PF04185">
    <property type="entry name" value="Phosphoesterase"/>
    <property type="match status" value="2"/>
</dbReference>
<evidence type="ECO:0000313" key="5">
    <source>
        <dbReference type="EMBL" id="SDG60820.1"/>
    </source>
</evidence>
<gene>
    <name evidence="5" type="ORF">SAMN05192573_104105</name>
</gene>
<organism evidence="5 6">
    <name type="scientific">Mucilaginibacter gossypii</name>
    <dbReference type="NCBI Taxonomy" id="551996"/>
    <lineage>
        <taxon>Bacteria</taxon>
        <taxon>Pseudomonadati</taxon>
        <taxon>Bacteroidota</taxon>
        <taxon>Sphingobacteriia</taxon>
        <taxon>Sphingobacteriales</taxon>
        <taxon>Sphingobacteriaceae</taxon>
        <taxon>Mucilaginibacter</taxon>
    </lineage>
</organism>
<keyword evidence="6" id="KW-1185">Reference proteome</keyword>
<protein>
    <recommendedName>
        <fullName evidence="2">phospholipase C</fullName>
        <ecNumber evidence="2">3.1.4.3</ecNumber>
    </recommendedName>
</protein>
<feature type="domain" description="Bacterial phospholipase C C-terminal" evidence="4">
    <location>
        <begin position="648"/>
        <end position="753"/>
    </location>
</feature>
<dbReference type="InterPro" id="IPR019546">
    <property type="entry name" value="TAT_signal_bac_arc"/>
</dbReference>
<dbReference type="GO" id="GO:0034480">
    <property type="term" value="F:phosphatidylcholine phospholipase C activity"/>
    <property type="evidence" value="ECO:0007669"/>
    <property type="project" value="UniProtKB-EC"/>
</dbReference>
<evidence type="ECO:0000256" key="1">
    <source>
        <dbReference type="ARBA" id="ARBA00009717"/>
    </source>
</evidence>
<dbReference type="Gene3D" id="3.40.720.10">
    <property type="entry name" value="Alkaline Phosphatase, subunit A"/>
    <property type="match status" value="2"/>
</dbReference>
<comment type="similarity">
    <text evidence="1">Belongs to the bacterial phospholipase C family.</text>
</comment>
<dbReference type="AlphaFoldDB" id="A0A1G7VPJ4"/>
<proteinExistence type="inferred from homology"/>
<evidence type="ECO:0000256" key="2">
    <source>
        <dbReference type="ARBA" id="ARBA00012018"/>
    </source>
</evidence>
<reference evidence="6" key="1">
    <citation type="submission" date="2016-10" db="EMBL/GenBank/DDBJ databases">
        <authorList>
            <person name="Varghese N."/>
            <person name="Submissions S."/>
        </authorList>
    </citation>
    <scope>NUCLEOTIDE SEQUENCE [LARGE SCALE GENOMIC DNA]</scope>
    <source>
        <strain evidence="6">Gh-67</strain>
    </source>
</reference>
<dbReference type="EC" id="3.1.4.3" evidence="2"/>